<feature type="non-terminal residue" evidence="2">
    <location>
        <position position="1"/>
    </location>
</feature>
<keyword evidence="3" id="KW-1185">Reference proteome</keyword>
<dbReference type="Pfam" id="PF06812">
    <property type="entry name" value="ImpA_N"/>
    <property type="match status" value="1"/>
</dbReference>
<feature type="domain" description="ImpA N-terminal" evidence="1">
    <location>
        <begin position="5"/>
        <end position="41"/>
    </location>
</feature>
<feature type="non-terminal residue" evidence="2">
    <location>
        <position position="78"/>
    </location>
</feature>
<dbReference type="EMBL" id="JAVCQK010000702">
    <property type="protein sequence ID" value="MFH7519319.1"/>
    <property type="molecule type" value="Genomic_DNA"/>
</dbReference>
<evidence type="ECO:0000259" key="1">
    <source>
        <dbReference type="Pfam" id="PF06812"/>
    </source>
</evidence>
<sequence>FVFMSFGMSVAELIVQNFWDDLYPSLDDGVEERAARLAWLKTTLTDVVGGLPITQGQNFRLLRYDESRHVENLALQIP</sequence>
<protein>
    <submittedName>
        <fullName evidence="2">Type VI secretion system ImpA family N-terminal domain-containing protein</fullName>
    </submittedName>
</protein>
<gene>
    <name evidence="2" type="ORF">RA271_29975</name>
</gene>
<dbReference type="RefSeq" id="WP_395578001.1">
    <property type="nucleotide sequence ID" value="NZ_JAVCQK010000702.1"/>
</dbReference>
<reference evidence="2 3" key="1">
    <citation type="submission" date="2023-08" db="EMBL/GenBank/DDBJ databases">
        <title>Genomic and mutational analysis of Pseudomonas syringae pv. tagetis EB037 pathogenicity on sunflower.</title>
        <authorList>
            <person name="Maul J.E."/>
        </authorList>
    </citation>
    <scope>NUCLEOTIDE SEQUENCE [LARGE SCALE GENOMIC DNA]</scope>
    <source>
        <strain evidence="2 3">EB037_T1</strain>
    </source>
</reference>
<accession>A0ABW7NWS8</accession>
<dbReference type="Proteomes" id="UP001610657">
    <property type="component" value="Unassembled WGS sequence"/>
</dbReference>
<organism evidence="2 3">
    <name type="scientific">Pseudomonas syringae pv. tagetis</name>
    <dbReference type="NCBI Taxonomy" id="129140"/>
    <lineage>
        <taxon>Bacteria</taxon>
        <taxon>Pseudomonadati</taxon>
        <taxon>Pseudomonadota</taxon>
        <taxon>Gammaproteobacteria</taxon>
        <taxon>Pseudomonadales</taxon>
        <taxon>Pseudomonadaceae</taxon>
        <taxon>Pseudomonas</taxon>
    </lineage>
</organism>
<proteinExistence type="predicted"/>
<name>A0ABW7NWS8_9PSED</name>
<dbReference type="InterPro" id="IPR010657">
    <property type="entry name" value="ImpA_N"/>
</dbReference>
<comment type="caution">
    <text evidence="2">The sequence shown here is derived from an EMBL/GenBank/DDBJ whole genome shotgun (WGS) entry which is preliminary data.</text>
</comment>
<evidence type="ECO:0000313" key="3">
    <source>
        <dbReference type="Proteomes" id="UP001610657"/>
    </source>
</evidence>
<evidence type="ECO:0000313" key="2">
    <source>
        <dbReference type="EMBL" id="MFH7519319.1"/>
    </source>
</evidence>